<dbReference type="Pfam" id="PF12840">
    <property type="entry name" value="HTH_20"/>
    <property type="match status" value="1"/>
</dbReference>
<evidence type="ECO:0000313" key="3">
    <source>
        <dbReference type="EMBL" id="MFC5058958.1"/>
    </source>
</evidence>
<dbReference type="InterPro" id="IPR011991">
    <property type="entry name" value="ArsR-like_HTH"/>
</dbReference>
<dbReference type="RefSeq" id="WP_344039890.1">
    <property type="nucleotide sequence ID" value="NZ_BAAAKE010000019.1"/>
</dbReference>
<protein>
    <submittedName>
        <fullName evidence="3">ArsR/SmtB family transcription factor</fullName>
    </submittedName>
</protein>
<organism evidence="3 4">
    <name type="scientific">Saccharothrix xinjiangensis</name>
    <dbReference type="NCBI Taxonomy" id="204798"/>
    <lineage>
        <taxon>Bacteria</taxon>
        <taxon>Bacillati</taxon>
        <taxon>Actinomycetota</taxon>
        <taxon>Actinomycetes</taxon>
        <taxon>Pseudonocardiales</taxon>
        <taxon>Pseudonocardiaceae</taxon>
        <taxon>Saccharothrix</taxon>
    </lineage>
</organism>
<dbReference type="InterPro" id="IPR001845">
    <property type="entry name" value="HTH_ArsR_DNA-bd_dom"/>
</dbReference>
<dbReference type="InterPro" id="IPR036390">
    <property type="entry name" value="WH_DNA-bd_sf"/>
</dbReference>
<reference evidence="4" key="1">
    <citation type="journal article" date="2019" name="Int. J. Syst. Evol. Microbiol.">
        <title>The Global Catalogue of Microorganisms (GCM) 10K type strain sequencing project: providing services to taxonomists for standard genome sequencing and annotation.</title>
        <authorList>
            <consortium name="The Broad Institute Genomics Platform"/>
            <consortium name="The Broad Institute Genome Sequencing Center for Infectious Disease"/>
            <person name="Wu L."/>
            <person name="Ma J."/>
        </authorList>
    </citation>
    <scope>NUCLEOTIDE SEQUENCE [LARGE SCALE GENOMIC DNA]</scope>
    <source>
        <strain evidence="4">KCTC 12848</strain>
    </source>
</reference>
<evidence type="ECO:0000256" key="1">
    <source>
        <dbReference type="SAM" id="MobiDB-lite"/>
    </source>
</evidence>
<keyword evidence="4" id="KW-1185">Reference proteome</keyword>
<dbReference type="Gene3D" id="1.10.10.10">
    <property type="entry name" value="Winged helix-like DNA-binding domain superfamily/Winged helix DNA-binding domain"/>
    <property type="match status" value="1"/>
</dbReference>
<dbReference type="Proteomes" id="UP001595833">
    <property type="component" value="Unassembled WGS sequence"/>
</dbReference>
<dbReference type="SUPFAM" id="SSF46785">
    <property type="entry name" value="Winged helix' DNA-binding domain"/>
    <property type="match status" value="1"/>
</dbReference>
<name>A0ABV9Y8A8_9PSEU</name>
<feature type="domain" description="HTH arsR-type" evidence="2">
    <location>
        <begin position="88"/>
        <end position="164"/>
    </location>
</feature>
<feature type="region of interest" description="Disordered" evidence="1">
    <location>
        <begin position="22"/>
        <end position="55"/>
    </location>
</feature>
<dbReference type="SMART" id="SM00418">
    <property type="entry name" value="HTH_ARSR"/>
    <property type="match status" value="1"/>
</dbReference>
<dbReference type="EMBL" id="JBHSJB010000035">
    <property type="protein sequence ID" value="MFC5058958.1"/>
    <property type="molecule type" value="Genomic_DNA"/>
</dbReference>
<evidence type="ECO:0000313" key="4">
    <source>
        <dbReference type="Proteomes" id="UP001595833"/>
    </source>
</evidence>
<gene>
    <name evidence="3" type="ORF">ACFPFM_35035</name>
</gene>
<evidence type="ECO:0000259" key="2">
    <source>
        <dbReference type="SMART" id="SM00418"/>
    </source>
</evidence>
<dbReference type="InterPro" id="IPR036388">
    <property type="entry name" value="WH-like_DNA-bd_sf"/>
</dbReference>
<comment type="caution">
    <text evidence="3">The sequence shown here is derived from an EMBL/GenBank/DDBJ whole genome shotgun (WGS) entry which is preliminary data.</text>
</comment>
<proteinExistence type="predicted"/>
<sequence>MAAVDLVQRLAELERRVAALEGDERVSAELPTPSGGNSGNSGDDDGNADTGGAFGYGGQVALGDGQVSWRIDVTPEHALSLADRPRVEVLSALAHPARVEIVRTLLGHGPQPAAALQEAARLGSTGQLYHHLKALTGSGVVEQDKRGSYRLRPSAAIPVLVLLTAAADVAGQLRA</sequence>
<accession>A0ABV9Y8A8</accession>
<dbReference type="CDD" id="cd00090">
    <property type="entry name" value="HTH_ARSR"/>
    <property type="match status" value="1"/>
</dbReference>